<sequence>MQNRVLPAEVWSRIFEFSCRDNGYTGQSLSLTSRAFNTFSAPYKFQSISLQSIKYVLRFLSVLRDTPPNLRRIRYLCIAYDGLLRPTYGKQPNWETRSSYDSASDSDDMSDSGDVDHSKDVAQIDGNMEYSPLRDVPDWGKVSDDDTEDVPLSKEDMDEIEEDTNAIKLPERELPPNYPLQSSLVPDDDSEDEDYFDRVFLKALHEILQMCADTLLILSVHVDFITVRSESFPILPVISLPRLQELTWAVPLPNQAIVVDLPFVTPRSAALVRFPALQRLCLTGGIDPTISRIIATHCPKLLYLRTILKFAYFQEEVAQKAQTARNFDQQPPIYISAATPPSVIRHLLDFNCEEGTSDMMWLLNDHELGDVSLKEVIDPRVKFCIYQDKGWNGMQSDWQDRILGEVGGWDWEECMFEVYDEY</sequence>
<name>A0ACD3AUR3_9AGAR</name>
<proteinExistence type="predicted"/>
<evidence type="ECO:0000313" key="1">
    <source>
        <dbReference type="EMBL" id="TFK69317.1"/>
    </source>
</evidence>
<protein>
    <submittedName>
        <fullName evidence="1">Uncharacterized protein</fullName>
    </submittedName>
</protein>
<keyword evidence="2" id="KW-1185">Reference proteome</keyword>
<reference evidence="1 2" key="1">
    <citation type="journal article" date="2019" name="Nat. Ecol. Evol.">
        <title>Megaphylogeny resolves global patterns of mushroom evolution.</title>
        <authorList>
            <person name="Varga T."/>
            <person name="Krizsan K."/>
            <person name="Foldi C."/>
            <person name="Dima B."/>
            <person name="Sanchez-Garcia M."/>
            <person name="Sanchez-Ramirez S."/>
            <person name="Szollosi G.J."/>
            <person name="Szarkandi J.G."/>
            <person name="Papp V."/>
            <person name="Albert L."/>
            <person name="Andreopoulos W."/>
            <person name="Angelini C."/>
            <person name="Antonin V."/>
            <person name="Barry K.W."/>
            <person name="Bougher N.L."/>
            <person name="Buchanan P."/>
            <person name="Buyck B."/>
            <person name="Bense V."/>
            <person name="Catcheside P."/>
            <person name="Chovatia M."/>
            <person name="Cooper J."/>
            <person name="Damon W."/>
            <person name="Desjardin D."/>
            <person name="Finy P."/>
            <person name="Geml J."/>
            <person name="Haridas S."/>
            <person name="Hughes K."/>
            <person name="Justo A."/>
            <person name="Karasinski D."/>
            <person name="Kautmanova I."/>
            <person name="Kiss B."/>
            <person name="Kocsube S."/>
            <person name="Kotiranta H."/>
            <person name="LaButti K.M."/>
            <person name="Lechner B.E."/>
            <person name="Liimatainen K."/>
            <person name="Lipzen A."/>
            <person name="Lukacs Z."/>
            <person name="Mihaltcheva S."/>
            <person name="Morgado L.N."/>
            <person name="Niskanen T."/>
            <person name="Noordeloos M.E."/>
            <person name="Ohm R.A."/>
            <person name="Ortiz-Santana B."/>
            <person name="Ovrebo C."/>
            <person name="Racz N."/>
            <person name="Riley R."/>
            <person name="Savchenko A."/>
            <person name="Shiryaev A."/>
            <person name="Soop K."/>
            <person name="Spirin V."/>
            <person name="Szebenyi C."/>
            <person name="Tomsovsky M."/>
            <person name="Tulloss R.E."/>
            <person name="Uehling J."/>
            <person name="Grigoriev I.V."/>
            <person name="Vagvolgyi C."/>
            <person name="Papp T."/>
            <person name="Martin F.M."/>
            <person name="Miettinen O."/>
            <person name="Hibbett D.S."/>
            <person name="Nagy L.G."/>
        </authorList>
    </citation>
    <scope>NUCLEOTIDE SEQUENCE [LARGE SCALE GENOMIC DNA]</scope>
    <source>
        <strain evidence="1 2">NL-1719</strain>
    </source>
</reference>
<accession>A0ACD3AUR3</accession>
<dbReference type="EMBL" id="ML208333">
    <property type="protein sequence ID" value="TFK69317.1"/>
    <property type="molecule type" value="Genomic_DNA"/>
</dbReference>
<gene>
    <name evidence="1" type="ORF">BDN72DRAFT_796721</name>
</gene>
<organism evidence="1 2">
    <name type="scientific">Pluteus cervinus</name>
    <dbReference type="NCBI Taxonomy" id="181527"/>
    <lineage>
        <taxon>Eukaryota</taxon>
        <taxon>Fungi</taxon>
        <taxon>Dikarya</taxon>
        <taxon>Basidiomycota</taxon>
        <taxon>Agaricomycotina</taxon>
        <taxon>Agaricomycetes</taxon>
        <taxon>Agaricomycetidae</taxon>
        <taxon>Agaricales</taxon>
        <taxon>Pluteineae</taxon>
        <taxon>Pluteaceae</taxon>
        <taxon>Pluteus</taxon>
    </lineage>
</organism>
<evidence type="ECO:0000313" key="2">
    <source>
        <dbReference type="Proteomes" id="UP000308600"/>
    </source>
</evidence>
<dbReference type="Proteomes" id="UP000308600">
    <property type="component" value="Unassembled WGS sequence"/>
</dbReference>